<dbReference type="Proteomes" id="UP001176517">
    <property type="component" value="Unassembled WGS sequence"/>
</dbReference>
<dbReference type="PANTHER" id="PTHR28019">
    <property type="entry name" value="CELL MEMBRANE PROTEIN YLR413W-RELATED"/>
    <property type="match status" value="1"/>
</dbReference>
<gene>
    <name evidence="2" type="ORF">OC846_005682</name>
</gene>
<feature type="transmembrane region" description="Helical" evidence="1">
    <location>
        <begin position="228"/>
        <end position="248"/>
    </location>
</feature>
<dbReference type="AlphaFoldDB" id="A0AAN6GQ40"/>
<dbReference type="Pfam" id="PF06687">
    <property type="entry name" value="SUR7"/>
    <property type="match status" value="1"/>
</dbReference>
<evidence type="ECO:0000313" key="2">
    <source>
        <dbReference type="EMBL" id="KAK0545422.1"/>
    </source>
</evidence>
<reference evidence="2" key="1">
    <citation type="journal article" date="2023" name="PhytoFront">
        <title>Draft Genome Resources of Seven Strains of Tilletia horrida, Causal Agent of Kernel Smut of Rice.</title>
        <authorList>
            <person name="Khanal S."/>
            <person name="Antony Babu S."/>
            <person name="Zhou X.G."/>
        </authorList>
    </citation>
    <scope>NUCLEOTIDE SEQUENCE</scope>
    <source>
        <strain evidence="2">TX6</strain>
    </source>
</reference>
<keyword evidence="1" id="KW-0812">Transmembrane</keyword>
<proteinExistence type="predicted"/>
<dbReference type="PANTHER" id="PTHR28019:SF2">
    <property type="entry name" value="CELL MEMBRANE PROTEIN YLR413W-RELATED"/>
    <property type="match status" value="1"/>
</dbReference>
<feature type="transmembrane region" description="Helical" evidence="1">
    <location>
        <begin position="182"/>
        <end position="208"/>
    </location>
</feature>
<feature type="transmembrane region" description="Helical" evidence="1">
    <location>
        <begin position="155"/>
        <end position="175"/>
    </location>
</feature>
<dbReference type="EMBL" id="JAPDMZ010000232">
    <property type="protein sequence ID" value="KAK0545422.1"/>
    <property type="molecule type" value="Genomic_DNA"/>
</dbReference>
<protein>
    <submittedName>
        <fullName evidence="2">Uncharacterized protein</fullName>
    </submittedName>
</protein>
<dbReference type="GO" id="GO:0005886">
    <property type="term" value="C:plasma membrane"/>
    <property type="evidence" value="ECO:0007669"/>
    <property type="project" value="InterPro"/>
</dbReference>
<sequence>MVLGGLCIGIGEFLTFGAMVLAILGQIGQLSNNIVARNIRMAVITTTGTPGSQTDSFQDTLNVGGLYASNQAAEELQGNGIKERYDWGLYNLCGGDLQRDADARFCTGHQFGHRFQPYGTLVADAPDNLQQQVAQAAPQDATFADNEYLGKYTHAAFWLLFIGTIVAGLSFLAGFAAHRFAFLLAALLALVGALLIGVGAAIWTAIAVRTSHSLKDANLGVNFAYGNALWFYWGAFVGEALAIVPYILSCCAGRSKNDY</sequence>
<dbReference type="Gene3D" id="1.20.140.150">
    <property type="match status" value="1"/>
</dbReference>
<keyword evidence="1" id="KW-0472">Membrane</keyword>
<comment type="caution">
    <text evidence="2">The sequence shown here is derived from an EMBL/GenBank/DDBJ whole genome shotgun (WGS) entry which is preliminary data.</text>
</comment>
<keyword evidence="1" id="KW-1133">Transmembrane helix</keyword>
<keyword evidence="3" id="KW-1185">Reference proteome</keyword>
<name>A0AAN6GQ40_9BASI</name>
<evidence type="ECO:0000313" key="3">
    <source>
        <dbReference type="Proteomes" id="UP001176517"/>
    </source>
</evidence>
<dbReference type="GO" id="GO:0031505">
    <property type="term" value="P:fungal-type cell wall organization"/>
    <property type="evidence" value="ECO:0007669"/>
    <property type="project" value="TreeGrafter"/>
</dbReference>
<accession>A0AAN6GQ40</accession>
<dbReference type="InterPro" id="IPR009571">
    <property type="entry name" value="SUR7/Rim9-like_fungi"/>
</dbReference>
<organism evidence="2 3">
    <name type="scientific">Tilletia horrida</name>
    <dbReference type="NCBI Taxonomy" id="155126"/>
    <lineage>
        <taxon>Eukaryota</taxon>
        <taxon>Fungi</taxon>
        <taxon>Dikarya</taxon>
        <taxon>Basidiomycota</taxon>
        <taxon>Ustilaginomycotina</taxon>
        <taxon>Exobasidiomycetes</taxon>
        <taxon>Tilletiales</taxon>
        <taxon>Tilletiaceae</taxon>
        <taxon>Tilletia</taxon>
    </lineage>
</organism>
<dbReference type="GO" id="GO:0051285">
    <property type="term" value="C:cell cortex of cell tip"/>
    <property type="evidence" value="ECO:0007669"/>
    <property type="project" value="TreeGrafter"/>
</dbReference>
<dbReference type="InterPro" id="IPR052413">
    <property type="entry name" value="SUR7_domain"/>
</dbReference>
<evidence type="ECO:0000256" key="1">
    <source>
        <dbReference type="SAM" id="Phobius"/>
    </source>
</evidence>